<accession>A0ABQ6TP52</accession>
<evidence type="ECO:0000313" key="3">
    <source>
        <dbReference type="Proteomes" id="UP000798046"/>
    </source>
</evidence>
<keyword evidence="1" id="KW-0812">Transmembrane</keyword>
<comment type="caution">
    <text evidence="2">The sequence shown here is derived from an EMBL/GenBank/DDBJ whole genome shotgun (WGS) entry which is preliminary data.</text>
</comment>
<keyword evidence="1" id="KW-1133">Transmembrane helix</keyword>
<protein>
    <submittedName>
        <fullName evidence="2">Uncharacterized protein</fullName>
    </submittedName>
</protein>
<reference evidence="2 3" key="1">
    <citation type="journal article" date="2020" name="Microorganisms">
        <title>Description of Three Novel Members in the Family Geobacteraceae, Oryzomonas japonicum gen. nov., sp. nov., Oryzomonas sagensis sp. nov., and Oryzomonas ruber sp. nov.</title>
        <authorList>
            <person name="Xu Z."/>
            <person name="Masuda Y."/>
            <person name="Hayakawa C."/>
            <person name="Ushijima N."/>
            <person name="Kawano K."/>
            <person name="Shiratori Y."/>
            <person name="Senoo K."/>
            <person name="Itoh H."/>
        </authorList>
    </citation>
    <scope>NUCLEOTIDE SEQUENCE [LARGE SCALE GENOMIC DNA]</scope>
    <source>
        <strain evidence="2 3">Red100</strain>
    </source>
</reference>
<feature type="transmembrane region" description="Helical" evidence="1">
    <location>
        <begin position="178"/>
        <end position="200"/>
    </location>
</feature>
<keyword evidence="1" id="KW-0472">Membrane</keyword>
<gene>
    <name evidence="2" type="ORF">F6V30_09300</name>
</gene>
<proteinExistence type="predicted"/>
<feature type="transmembrane region" description="Helical" evidence="1">
    <location>
        <begin position="243"/>
        <end position="261"/>
    </location>
</feature>
<feature type="transmembrane region" description="Helical" evidence="1">
    <location>
        <begin position="212"/>
        <end position="231"/>
    </location>
</feature>
<dbReference type="Proteomes" id="UP000798046">
    <property type="component" value="Unassembled WGS sequence"/>
</dbReference>
<feature type="transmembrane region" description="Helical" evidence="1">
    <location>
        <begin position="7"/>
        <end position="27"/>
    </location>
</feature>
<dbReference type="RefSeq" id="WP_151156702.1">
    <property type="nucleotide sequence ID" value="NZ_VZRA01000002.1"/>
</dbReference>
<sequence length="274" mass="30315">MRILGEWKSLLTLIATVVGVAVPIWLWQADSVSKSLSVKLITRAPLQAKEQDSVPGMEISVDGTRLEKPRLVIFEIRNDGRKPVLATDFESPLEIRLDSKTSFVKTGVTSKSPKDIEASIISEQKRISLKPILLNPKDSIQITALTSGEDPVFNTKARIVGISEISLTDISKEKIDNITIILLLLNSLLGFIALSIMIDVLVDPIRTLRKRAVIIVMIAAIISSMITYKIFMEKVEFESIWQFIVPIIVLMALGGVIAATLNKNESVIEAQQQQ</sequence>
<dbReference type="EMBL" id="VZRA01000002">
    <property type="protein sequence ID" value="KAB0670338.1"/>
    <property type="molecule type" value="Genomic_DNA"/>
</dbReference>
<keyword evidence="3" id="KW-1185">Reference proteome</keyword>
<name>A0ABQ6TP52_9BACT</name>
<evidence type="ECO:0000313" key="2">
    <source>
        <dbReference type="EMBL" id="KAB0670338.1"/>
    </source>
</evidence>
<evidence type="ECO:0000256" key="1">
    <source>
        <dbReference type="SAM" id="Phobius"/>
    </source>
</evidence>
<organism evidence="2 3">
    <name type="scientific">Oryzomonas sagensis</name>
    <dbReference type="NCBI Taxonomy" id="2603857"/>
    <lineage>
        <taxon>Bacteria</taxon>
        <taxon>Pseudomonadati</taxon>
        <taxon>Thermodesulfobacteriota</taxon>
        <taxon>Desulfuromonadia</taxon>
        <taxon>Geobacterales</taxon>
        <taxon>Geobacteraceae</taxon>
        <taxon>Oryzomonas</taxon>
    </lineage>
</organism>